<comment type="caution">
    <text evidence="3">The sequence shown here is derived from an EMBL/GenBank/DDBJ whole genome shotgun (WGS) entry which is preliminary data.</text>
</comment>
<evidence type="ECO:0000259" key="1">
    <source>
        <dbReference type="Pfam" id="PF11195"/>
    </source>
</evidence>
<name>A0A077QPC0_XENBV</name>
<dbReference type="RefSeq" id="WP_038190211.1">
    <property type="nucleotide sequence ID" value="NZ_CAWLWA010000202.1"/>
</dbReference>
<protein>
    <recommendedName>
        <fullName evidence="4">DUF2829 domain-containing protein</fullName>
    </recommendedName>
</protein>
<organism evidence="3">
    <name type="scientific">Xenorhabdus bovienii str. Intermedium</name>
    <dbReference type="NCBI Taxonomy" id="1379677"/>
    <lineage>
        <taxon>Bacteria</taxon>
        <taxon>Pseudomonadati</taxon>
        <taxon>Pseudomonadota</taxon>
        <taxon>Gammaproteobacteria</taxon>
        <taxon>Enterobacterales</taxon>
        <taxon>Morganellaceae</taxon>
        <taxon>Xenorhabdus</taxon>
    </lineage>
</organism>
<sequence>MSDVNKPENADTVPKCPFDPEQYKTKVKVEINNEISVPTASFPWAIVQVYLGNLVRRNGWNSPDEYIKLIPSSTGNDGKNIPPQIWTVDKDDEQPWTPTQEDLMACDWELYGTLSFEVISAEGSWVADPAWGYANSIKPFGYLKITQNTTKIESFDSFCWIESSESNEKSFYWNIVSYADKDSYQNVGDLLNNKYLYITVDGKLYSFGQLGITDYGSYSYGIQIEGAEAQKVGNILKQTDVKKTFCLNWRDK</sequence>
<dbReference type="HOGENOM" id="CLU_093188_0_0_6"/>
<accession>A0A077QPC0</accession>
<feature type="domain" description="Thoeris anti-defense 2-like" evidence="1">
    <location>
        <begin position="41"/>
        <end position="110"/>
    </location>
</feature>
<dbReference type="InterPro" id="IPR021361">
    <property type="entry name" value="Tad2-like_dom"/>
</dbReference>
<dbReference type="Pfam" id="PF11195">
    <property type="entry name" value="Tad2-like"/>
    <property type="match status" value="1"/>
</dbReference>
<evidence type="ECO:0000259" key="2">
    <source>
        <dbReference type="Pfam" id="PF25136"/>
    </source>
</evidence>
<gene>
    <name evidence="3" type="ORF">XBI1_2940004</name>
</gene>
<reference evidence="3" key="1">
    <citation type="submission" date="2013-07" db="EMBL/GenBank/DDBJ databases">
        <title>Sub-species coevolution in mutualistic symbiosis.</title>
        <authorList>
            <person name="Murfin K."/>
            <person name="Klassen J."/>
            <person name="Lee M."/>
            <person name="Forst S."/>
            <person name="Stock P."/>
            <person name="Goodrich-Blair H."/>
        </authorList>
    </citation>
    <scope>NUCLEOTIDE SEQUENCE [LARGE SCALE GENOMIC DNA]</scope>
    <source>
        <strain evidence="3">Intermedium</strain>
    </source>
</reference>
<feature type="domain" description="DUF7823" evidence="2">
    <location>
        <begin position="139"/>
        <end position="250"/>
    </location>
</feature>
<dbReference type="EMBL" id="CBTB010000217">
    <property type="protein sequence ID" value="CDH34121.1"/>
    <property type="molecule type" value="Genomic_DNA"/>
</dbReference>
<evidence type="ECO:0000313" key="3">
    <source>
        <dbReference type="EMBL" id="CDH34121.1"/>
    </source>
</evidence>
<dbReference type="Pfam" id="PF25136">
    <property type="entry name" value="DUF7823"/>
    <property type="match status" value="1"/>
</dbReference>
<evidence type="ECO:0008006" key="4">
    <source>
        <dbReference type="Google" id="ProtNLM"/>
    </source>
</evidence>
<dbReference type="InterPro" id="IPR056725">
    <property type="entry name" value="DUF7823"/>
</dbReference>
<dbReference type="AlphaFoldDB" id="A0A077QPC0"/>
<dbReference type="Proteomes" id="UP000028480">
    <property type="component" value="Unassembled WGS sequence"/>
</dbReference>
<proteinExistence type="predicted"/>